<dbReference type="SUPFAM" id="SSF56219">
    <property type="entry name" value="DNase I-like"/>
    <property type="match status" value="1"/>
</dbReference>
<dbReference type="PANTHER" id="PTHR12121">
    <property type="entry name" value="CARBON CATABOLITE REPRESSOR PROTEIN 4"/>
    <property type="match status" value="1"/>
</dbReference>
<dbReference type="Pfam" id="PF03372">
    <property type="entry name" value="Exo_endo_phos"/>
    <property type="match status" value="1"/>
</dbReference>
<evidence type="ECO:0000259" key="3">
    <source>
        <dbReference type="Pfam" id="PF03372"/>
    </source>
</evidence>
<proteinExistence type="inferred from homology"/>
<dbReference type="InterPro" id="IPR036691">
    <property type="entry name" value="Endo/exonu/phosph_ase_sf"/>
</dbReference>
<dbReference type="OrthoDB" id="428734at2759"/>
<keyword evidence="5" id="KW-1185">Reference proteome</keyword>
<dbReference type="AlphaFoldDB" id="A0A8H2VD12"/>
<name>A0A8H2VD12_9SACH</name>
<dbReference type="PANTHER" id="PTHR12121:SF45">
    <property type="entry name" value="NOCTURNIN"/>
    <property type="match status" value="1"/>
</dbReference>
<protein>
    <submittedName>
        <fullName evidence="4">Similar to Saccharomyces cerevisiae YMR285C NGL2 Protein involved in 5.8S rRNA processing</fullName>
    </submittedName>
</protein>
<gene>
    <name evidence="4" type="ORF">KABA2_02S08624</name>
</gene>
<dbReference type="RefSeq" id="XP_041405006.1">
    <property type="nucleotide sequence ID" value="XM_041549072.1"/>
</dbReference>
<accession>A0A8H2VD12</accession>
<dbReference type="GeneID" id="64856113"/>
<feature type="domain" description="Endonuclease/exonuclease/phosphatase" evidence="3">
    <location>
        <begin position="84"/>
        <end position="293"/>
    </location>
</feature>
<dbReference type="InterPro" id="IPR005135">
    <property type="entry name" value="Endo/exonuclease/phosphatase"/>
</dbReference>
<keyword evidence="2" id="KW-0378">Hydrolase</keyword>
<dbReference type="InterPro" id="IPR050410">
    <property type="entry name" value="CCR4/nocturin_mRNA_transcr"/>
</dbReference>
<evidence type="ECO:0000256" key="2">
    <source>
        <dbReference type="ARBA" id="ARBA00022801"/>
    </source>
</evidence>
<comment type="similarity">
    <text evidence="1">Belongs to the CCR4/nocturin family.</text>
</comment>
<dbReference type="Gene3D" id="3.60.10.10">
    <property type="entry name" value="Endonuclease/exonuclease/phosphatase"/>
    <property type="match status" value="1"/>
</dbReference>
<dbReference type="EMBL" id="CAEFZW010000002">
    <property type="protein sequence ID" value="CAB4252968.1"/>
    <property type="molecule type" value="Genomic_DNA"/>
</dbReference>
<organism evidence="4 5">
    <name type="scientific">Maudiozyma barnettii</name>
    <dbReference type="NCBI Taxonomy" id="61262"/>
    <lineage>
        <taxon>Eukaryota</taxon>
        <taxon>Fungi</taxon>
        <taxon>Dikarya</taxon>
        <taxon>Ascomycota</taxon>
        <taxon>Saccharomycotina</taxon>
        <taxon>Saccharomycetes</taxon>
        <taxon>Saccharomycetales</taxon>
        <taxon>Saccharomycetaceae</taxon>
        <taxon>Maudiozyma</taxon>
    </lineage>
</organism>
<dbReference type="GO" id="GO:0000175">
    <property type="term" value="F:3'-5'-RNA exonuclease activity"/>
    <property type="evidence" value="ECO:0007669"/>
    <property type="project" value="TreeGrafter"/>
</dbReference>
<dbReference type="GO" id="GO:0006139">
    <property type="term" value="P:nucleobase-containing compound metabolic process"/>
    <property type="evidence" value="ECO:0007669"/>
    <property type="project" value="UniProtKB-ARBA"/>
</dbReference>
<evidence type="ECO:0000256" key="1">
    <source>
        <dbReference type="ARBA" id="ARBA00010774"/>
    </source>
</evidence>
<dbReference type="Proteomes" id="UP000644660">
    <property type="component" value="Unassembled WGS sequence"/>
</dbReference>
<evidence type="ECO:0000313" key="4">
    <source>
        <dbReference type="EMBL" id="CAB4252968.1"/>
    </source>
</evidence>
<evidence type="ECO:0000313" key="5">
    <source>
        <dbReference type="Proteomes" id="UP000644660"/>
    </source>
</evidence>
<sequence>MYEDHTELEKNEAPKHIKLPKEEITPEFIAWVRERRAIERRERQRQLRFDPKYDFIKRELLEVPHPTDEELLLNDKNSVNIKIMTYNILAQSLIRRELFPESHDAIRWSNRSRTFINLFRFYDSDVICMQEVDIQQWDKFWVPQMHDLGYEGRFFRGARTKVHGVAIFWKFDMFDCVNKVEIDLDNEIELPREIYGVSKTRTKTRNAALILALQFKHKEGKRKGILIGTTHLFWHPFGTFERVRQLYLILENYRKFIVRMNSNTIETTWLPFLAGDFNSQPSDPPYLALTSKPINFKGRQRAILECSATYRYSKRRNGALQHESDDESDENVDDKEEDCIIQLNPTDSRPEIFDANDEQRRSVDELESIHNSLDIKATSLYGLGYRFVHPANTVFENMHNGEPEMSQSAINWTGLLDYIFYIEKWDGSISSNTSDIGIHHFEEKNLFRINALLRMPRKDEMPNHVQPHMSEFPSDHLSMICDLQIKL</sequence>
<comment type="caution">
    <text evidence="4">The sequence shown here is derived from an EMBL/GenBank/DDBJ whole genome shotgun (WGS) entry which is preliminary data.</text>
</comment>
<reference evidence="4 5" key="1">
    <citation type="submission" date="2020-05" db="EMBL/GenBank/DDBJ databases">
        <authorList>
            <person name="Casaregola S."/>
            <person name="Devillers H."/>
            <person name="Grondin C."/>
        </authorList>
    </citation>
    <scope>NUCLEOTIDE SEQUENCE [LARGE SCALE GENOMIC DNA]</scope>
    <source>
        <strain evidence="4 5">CLIB 1767</strain>
    </source>
</reference>